<proteinExistence type="inferred from homology"/>
<keyword evidence="3" id="KW-0378">Hydrolase</keyword>
<dbReference type="Pfam" id="PF05761">
    <property type="entry name" value="5_nucleotid"/>
    <property type="match status" value="1"/>
</dbReference>
<dbReference type="Gene3D" id="3.40.50.1000">
    <property type="entry name" value="HAD superfamily/HAD-like"/>
    <property type="match status" value="1"/>
</dbReference>
<evidence type="ECO:0000256" key="4">
    <source>
        <dbReference type="ARBA" id="ARBA00022842"/>
    </source>
</evidence>
<dbReference type="PANTHER" id="PTHR12103">
    <property type="entry name" value="5'-NUCLEOTIDASE DOMAIN-CONTAINING"/>
    <property type="match status" value="1"/>
</dbReference>
<sequence length="432" mass="50116">MESLETKFCFSDYDSIGFDLDNTIVKYNITNMIKTEYEVLSEFLVAKGYSKEFLMKPFEDGFNFLQKGLILDFEKGNLLRICPDGGIQIASHGTKLMSREEIIKIYGEKKRWEVTDEYCKDMLVAWNGTLADLIRTCLDYFDMPAALAFARIVDSIDFQNNGQPQSKYQIWPDVLAGLLSMYNRDLFANNKSKYFEAMKKNPSDYIYRCEQNVIDWLKKLKENKTTFLLTGSHIDFATFTAEFALGPNWRDYFDFIICFAKKPGFFTMDRPFYQLDGISETGIIDIENMIPGNVYTQGNFKDLKKIIGKNTKTENPKIVYIGDNLIQDVFTPSKHMKIDTIAIVDEMQAEGVDYNPEYEILRSNFWGSYFHTNGDDTLWERIIRTHSKICIPSLDAIVSHPIDYKFRCFNPENPSSCGYYPHDPFDPYTNPK</sequence>
<dbReference type="OrthoDB" id="6503940at2759"/>
<evidence type="ECO:0000256" key="5">
    <source>
        <dbReference type="ARBA" id="ARBA00022990"/>
    </source>
</evidence>
<dbReference type="InterPro" id="IPR036412">
    <property type="entry name" value="HAD-like_sf"/>
</dbReference>
<evidence type="ECO:0000256" key="2">
    <source>
        <dbReference type="ARBA" id="ARBA00022723"/>
    </source>
</evidence>
<evidence type="ECO:0000256" key="6">
    <source>
        <dbReference type="ARBA" id="ARBA00069357"/>
    </source>
</evidence>
<evidence type="ECO:0000313" key="8">
    <source>
        <dbReference type="Proteomes" id="UP000183832"/>
    </source>
</evidence>
<dbReference type="STRING" id="568069.A0A1J1IE56"/>
<evidence type="ECO:0000256" key="3">
    <source>
        <dbReference type="ARBA" id="ARBA00022801"/>
    </source>
</evidence>
<dbReference type="InterPro" id="IPR008380">
    <property type="entry name" value="HAD-SF_hydro_IG_5-nucl"/>
</dbReference>
<dbReference type="SUPFAM" id="SSF56784">
    <property type="entry name" value="HAD-like"/>
    <property type="match status" value="1"/>
</dbReference>
<dbReference type="PANTHER" id="PTHR12103:SF38">
    <property type="entry name" value="5'-NUCLEOTIDASE DOMAIN-CONTAINING PROTEIN 1"/>
    <property type="match status" value="1"/>
</dbReference>
<evidence type="ECO:0000256" key="1">
    <source>
        <dbReference type="ARBA" id="ARBA00009589"/>
    </source>
</evidence>
<dbReference type="NCBIfam" id="TIGR02244">
    <property type="entry name" value="HAD-IG-Ncltidse"/>
    <property type="match status" value="1"/>
</dbReference>
<gene>
    <name evidence="7" type="ORF">CLUMA_CG011908</name>
</gene>
<keyword evidence="8" id="KW-1185">Reference proteome</keyword>
<keyword evidence="5" id="KW-0007">Acetylation</keyword>
<dbReference type="InterPro" id="IPR023214">
    <property type="entry name" value="HAD_sf"/>
</dbReference>
<dbReference type="EMBL" id="CVRI01000047">
    <property type="protein sequence ID" value="CRK98559.1"/>
    <property type="molecule type" value="Genomic_DNA"/>
</dbReference>
<dbReference type="Proteomes" id="UP000183832">
    <property type="component" value="Unassembled WGS sequence"/>
</dbReference>
<reference evidence="7 8" key="1">
    <citation type="submission" date="2015-04" db="EMBL/GenBank/DDBJ databases">
        <authorList>
            <person name="Syromyatnikov M.Y."/>
            <person name="Popov V.N."/>
        </authorList>
    </citation>
    <scope>NUCLEOTIDE SEQUENCE [LARGE SCALE GENOMIC DNA]</scope>
</reference>
<dbReference type="FunFam" id="3.40.50.1000:FF:000086">
    <property type="entry name" value="LD24878p"/>
    <property type="match status" value="1"/>
</dbReference>
<name>A0A1J1IE56_9DIPT</name>
<keyword evidence="4" id="KW-0460">Magnesium</keyword>
<protein>
    <recommendedName>
        <fullName evidence="6">5'-nucleotidase domain-containing protein 1</fullName>
    </recommendedName>
</protein>
<dbReference type="GO" id="GO:0008253">
    <property type="term" value="F:5'-nucleotidase activity"/>
    <property type="evidence" value="ECO:0007669"/>
    <property type="project" value="TreeGrafter"/>
</dbReference>
<organism evidence="7 8">
    <name type="scientific">Clunio marinus</name>
    <dbReference type="NCBI Taxonomy" id="568069"/>
    <lineage>
        <taxon>Eukaryota</taxon>
        <taxon>Metazoa</taxon>
        <taxon>Ecdysozoa</taxon>
        <taxon>Arthropoda</taxon>
        <taxon>Hexapoda</taxon>
        <taxon>Insecta</taxon>
        <taxon>Pterygota</taxon>
        <taxon>Neoptera</taxon>
        <taxon>Endopterygota</taxon>
        <taxon>Diptera</taxon>
        <taxon>Nematocera</taxon>
        <taxon>Chironomoidea</taxon>
        <taxon>Chironomidae</taxon>
        <taxon>Clunio</taxon>
    </lineage>
</organism>
<keyword evidence="2" id="KW-0479">Metal-binding</keyword>
<comment type="similarity">
    <text evidence="1">Belongs to the 5'(3')-deoxyribonucleotidase family.</text>
</comment>
<accession>A0A1J1IE56</accession>
<dbReference type="GO" id="GO:0046872">
    <property type="term" value="F:metal ion binding"/>
    <property type="evidence" value="ECO:0007669"/>
    <property type="project" value="UniProtKB-KW"/>
</dbReference>
<dbReference type="AlphaFoldDB" id="A0A1J1IE56"/>
<evidence type="ECO:0000313" key="7">
    <source>
        <dbReference type="EMBL" id="CRK98559.1"/>
    </source>
</evidence>